<dbReference type="AlphaFoldDB" id="A0A7S3Q7M4"/>
<accession>A0A7S3Q7M4</accession>
<dbReference type="InterPro" id="IPR000210">
    <property type="entry name" value="BTB/POZ_dom"/>
</dbReference>
<evidence type="ECO:0000313" key="3">
    <source>
        <dbReference type="EMBL" id="CAE0467654.1"/>
    </source>
</evidence>
<feature type="region of interest" description="Disordered" evidence="1">
    <location>
        <begin position="404"/>
        <end position="426"/>
    </location>
</feature>
<dbReference type="EMBL" id="HBIO01016236">
    <property type="protein sequence ID" value="CAE0467654.1"/>
    <property type="molecule type" value="Transcribed_RNA"/>
</dbReference>
<protein>
    <recommendedName>
        <fullName evidence="2">BTB domain-containing protein</fullName>
    </recommendedName>
</protein>
<feature type="compositionally biased region" description="Polar residues" evidence="1">
    <location>
        <begin position="471"/>
        <end position="487"/>
    </location>
</feature>
<evidence type="ECO:0000259" key="2">
    <source>
        <dbReference type="PROSITE" id="PS50097"/>
    </source>
</evidence>
<feature type="region of interest" description="Disordered" evidence="1">
    <location>
        <begin position="1"/>
        <end position="75"/>
    </location>
</feature>
<dbReference type="SMART" id="SM00225">
    <property type="entry name" value="BTB"/>
    <property type="match status" value="1"/>
</dbReference>
<feature type="compositionally biased region" description="Pro residues" evidence="1">
    <location>
        <begin position="55"/>
        <end position="68"/>
    </location>
</feature>
<reference evidence="3" key="1">
    <citation type="submission" date="2021-01" db="EMBL/GenBank/DDBJ databases">
        <authorList>
            <person name="Corre E."/>
            <person name="Pelletier E."/>
            <person name="Niang G."/>
            <person name="Scheremetjew M."/>
            <person name="Finn R."/>
            <person name="Kale V."/>
            <person name="Holt S."/>
            <person name="Cochrane G."/>
            <person name="Meng A."/>
            <person name="Brown T."/>
            <person name="Cohen L."/>
        </authorList>
    </citation>
    <scope>NUCLEOTIDE SEQUENCE</scope>
    <source>
        <strain evidence="3">MM31A-1</strain>
    </source>
</reference>
<proteinExistence type="predicted"/>
<organism evidence="3">
    <name type="scientific">Chaetoceros debilis</name>
    <dbReference type="NCBI Taxonomy" id="122233"/>
    <lineage>
        <taxon>Eukaryota</taxon>
        <taxon>Sar</taxon>
        <taxon>Stramenopiles</taxon>
        <taxon>Ochrophyta</taxon>
        <taxon>Bacillariophyta</taxon>
        <taxon>Coscinodiscophyceae</taxon>
        <taxon>Chaetocerotophycidae</taxon>
        <taxon>Chaetocerotales</taxon>
        <taxon>Chaetocerotaceae</taxon>
        <taxon>Chaetoceros</taxon>
    </lineage>
</organism>
<gene>
    <name evidence="3" type="ORF">CDEB00056_LOCUS12507</name>
</gene>
<dbReference type="InterPro" id="IPR011333">
    <property type="entry name" value="SKP1/BTB/POZ_sf"/>
</dbReference>
<name>A0A7S3Q7M4_9STRA</name>
<dbReference type="SUPFAM" id="SSF54695">
    <property type="entry name" value="POZ domain"/>
    <property type="match status" value="1"/>
</dbReference>
<feature type="compositionally biased region" description="Low complexity" evidence="1">
    <location>
        <begin position="409"/>
        <end position="424"/>
    </location>
</feature>
<feature type="compositionally biased region" description="Polar residues" evidence="1">
    <location>
        <begin position="1"/>
        <end position="34"/>
    </location>
</feature>
<dbReference type="PROSITE" id="PS50097">
    <property type="entry name" value="BTB"/>
    <property type="match status" value="1"/>
</dbReference>
<feature type="region of interest" description="Disordered" evidence="1">
    <location>
        <begin position="465"/>
        <end position="487"/>
    </location>
</feature>
<sequence>MLGLTSTTSSSRYNNHTQTQTARSSPRNISNFHFNNPFRRRSASVTATVENLSPRPSPSPPSTPPPALAPASPLSLSSSSENSINIIMSGTSSNSSSFWQWRRPKFTNTGQPTDVVPTNSAAEALCDLFGDQELCDITLQGSDGGQVSAIRAILAARSTQFRSKFFGEAGKSARSLLLPGEKQLIIYKEWDCRVLHLVVEYCYTDSCAAFESQPTEEIARLIAHLRVAARAFRLPGLDTKVKQWGWRQINRHPALACAMIDEGMRRDDIDDLALQTLQLKPRAAMLPGVGAVGPGILALSKPGLLFVLRTLEETTSHMLLLNVIERWTEFSAPGDTADSPLRERRVREAFGRKCALRFIRRDATRLNLERAIQRSKLFQERDDLATGISSTMALLDSGLQFSRRENSNVDDNNNNGTSNSMKTNEPARPYTAIGLVRLSMEDRMSKQPKIAKRLELDPALELKSIKEQEQMHTTAQPQTIQHSLSEQ</sequence>
<dbReference type="Gene3D" id="3.30.710.10">
    <property type="entry name" value="Potassium Channel Kv1.1, Chain A"/>
    <property type="match status" value="1"/>
</dbReference>
<evidence type="ECO:0000256" key="1">
    <source>
        <dbReference type="SAM" id="MobiDB-lite"/>
    </source>
</evidence>
<dbReference type="Pfam" id="PF00651">
    <property type="entry name" value="BTB"/>
    <property type="match status" value="1"/>
</dbReference>
<feature type="domain" description="BTB" evidence="2">
    <location>
        <begin position="135"/>
        <end position="211"/>
    </location>
</feature>